<feature type="region of interest" description="Disordered" evidence="1">
    <location>
        <begin position="37"/>
        <end position="65"/>
    </location>
</feature>
<organism evidence="2">
    <name type="scientific">Dichomitus squalens</name>
    <dbReference type="NCBI Taxonomy" id="114155"/>
    <lineage>
        <taxon>Eukaryota</taxon>
        <taxon>Fungi</taxon>
        <taxon>Dikarya</taxon>
        <taxon>Basidiomycota</taxon>
        <taxon>Agaricomycotina</taxon>
        <taxon>Agaricomycetes</taxon>
        <taxon>Polyporales</taxon>
        <taxon>Polyporaceae</taxon>
        <taxon>Dichomitus</taxon>
    </lineage>
</organism>
<reference evidence="2" key="1">
    <citation type="submission" date="2019-01" db="EMBL/GenBank/DDBJ databases">
        <title>Draft genome sequences of three monokaryotic isolates of the white-rot basidiomycete fungus Dichomitus squalens.</title>
        <authorList>
            <consortium name="DOE Joint Genome Institute"/>
            <person name="Lopez S.C."/>
            <person name="Andreopoulos B."/>
            <person name="Pangilinan J."/>
            <person name="Lipzen A."/>
            <person name="Riley R."/>
            <person name="Ahrendt S."/>
            <person name="Ng V."/>
            <person name="Barry K."/>
            <person name="Daum C."/>
            <person name="Grigoriev I.V."/>
            <person name="Hilden K.S."/>
            <person name="Makela M.R."/>
            <person name="de Vries R.P."/>
        </authorList>
    </citation>
    <scope>NUCLEOTIDE SEQUENCE [LARGE SCALE GENOMIC DNA]</scope>
    <source>
        <strain evidence="2">OM18370.1</strain>
    </source>
</reference>
<gene>
    <name evidence="2" type="ORF">BD311DRAFT_69348</name>
</gene>
<name>A0A4Q9M973_9APHY</name>
<dbReference type="Proteomes" id="UP000292957">
    <property type="component" value="Unassembled WGS sequence"/>
</dbReference>
<accession>A0A4Q9M973</accession>
<feature type="compositionally biased region" description="Basic and acidic residues" evidence="1">
    <location>
        <begin position="104"/>
        <end position="114"/>
    </location>
</feature>
<feature type="compositionally biased region" description="Polar residues" evidence="1">
    <location>
        <begin position="37"/>
        <end position="59"/>
    </location>
</feature>
<dbReference type="EMBL" id="ML143501">
    <property type="protein sequence ID" value="TBU23559.1"/>
    <property type="molecule type" value="Genomic_DNA"/>
</dbReference>
<feature type="compositionally biased region" description="Pro residues" evidence="1">
    <location>
        <begin position="1"/>
        <end position="10"/>
    </location>
</feature>
<dbReference type="AlphaFoldDB" id="A0A4Q9M973"/>
<protein>
    <submittedName>
        <fullName evidence="2">Uncharacterized protein</fullName>
    </submittedName>
</protein>
<proteinExistence type="predicted"/>
<sequence>MPKNPLPPSPRRASPPSAGNLNSPAVLFCVFSPPRTQVRAQSASEPATHASTRVSAANRRQNHKNFALRSKNLFVSEMAPRMLQSTRRTRVLRRLLRSQLAGKAAERAGFEEAKLNGSKT</sequence>
<evidence type="ECO:0000313" key="2">
    <source>
        <dbReference type="EMBL" id="TBU23559.1"/>
    </source>
</evidence>
<evidence type="ECO:0000256" key="1">
    <source>
        <dbReference type="SAM" id="MobiDB-lite"/>
    </source>
</evidence>
<feature type="region of interest" description="Disordered" evidence="1">
    <location>
        <begin position="1"/>
        <end position="24"/>
    </location>
</feature>
<feature type="region of interest" description="Disordered" evidence="1">
    <location>
        <begin position="101"/>
        <end position="120"/>
    </location>
</feature>